<evidence type="ECO:0000313" key="1">
    <source>
        <dbReference type="EMBL" id="GAH11681.1"/>
    </source>
</evidence>
<comment type="caution">
    <text evidence="1">The sequence shown here is derived from an EMBL/GenBank/DDBJ whole genome shotgun (WGS) entry which is preliminary data.</text>
</comment>
<sequence length="168" mass="19836">KLLFACNEIPSPKNINDTAYFSRWFPVAFDNQISLDEQNPTLADECLEEKSGILNWALIGLKRLLENKRFSFNKTPSEVKAIMCRSGNPLFAFVQDECREQEGFWLSKQDLFDEYCKYMKKEKLPIMNKDKFSKNILRHCEYLVDARQDNKRGWNNVRIGDYKYEKLG</sequence>
<protein>
    <recommendedName>
        <fullName evidence="2">DNA primase/nucleoside triphosphatase C-terminal domain-containing protein</fullName>
    </recommendedName>
</protein>
<gene>
    <name evidence="1" type="ORF">S01H4_61535</name>
</gene>
<dbReference type="InterPro" id="IPR036388">
    <property type="entry name" value="WH-like_DNA-bd_sf"/>
</dbReference>
<dbReference type="EMBL" id="BART01036508">
    <property type="protein sequence ID" value="GAH11681.1"/>
    <property type="molecule type" value="Genomic_DNA"/>
</dbReference>
<evidence type="ECO:0008006" key="2">
    <source>
        <dbReference type="Google" id="ProtNLM"/>
    </source>
</evidence>
<dbReference type="Gene3D" id="1.10.10.10">
    <property type="entry name" value="Winged helix-like DNA-binding domain superfamily/Winged helix DNA-binding domain"/>
    <property type="match status" value="1"/>
</dbReference>
<organism evidence="1">
    <name type="scientific">marine sediment metagenome</name>
    <dbReference type="NCBI Taxonomy" id="412755"/>
    <lineage>
        <taxon>unclassified sequences</taxon>
        <taxon>metagenomes</taxon>
        <taxon>ecological metagenomes</taxon>
    </lineage>
</organism>
<accession>X1CT90</accession>
<dbReference type="AlphaFoldDB" id="X1CT90"/>
<name>X1CT90_9ZZZZ</name>
<reference evidence="1" key="1">
    <citation type="journal article" date="2014" name="Front. Microbiol.">
        <title>High frequency of phylogenetically diverse reductive dehalogenase-homologous genes in deep subseafloor sedimentary metagenomes.</title>
        <authorList>
            <person name="Kawai M."/>
            <person name="Futagami T."/>
            <person name="Toyoda A."/>
            <person name="Takaki Y."/>
            <person name="Nishi S."/>
            <person name="Hori S."/>
            <person name="Arai W."/>
            <person name="Tsubouchi T."/>
            <person name="Morono Y."/>
            <person name="Uchiyama I."/>
            <person name="Ito T."/>
            <person name="Fujiyama A."/>
            <person name="Inagaki F."/>
            <person name="Takami H."/>
        </authorList>
    </citation>
    <scope>NUCLEOTIDE SEQUENCE</scope>
    <source>
        <strain evidence="1">Expedition CK06-06</strain>
    </source>
</reference>
<proteinExistence type="predicted"/>
<feature type="non-terminal residue" evidence="1">
    <location>
        <position position="1"/>
    </location>
</feature>